<evidence type="ECO:0000313" key="2">
    <source>
        <dbReference type="Proteomes" id="UP000076837"/>
    </source>
</evidence>
<reference evidence="1 2" key="1">
    <citation type="journal article" date="2016" name="Sci. Rep.">
        <title>Draft genome sequencing and secretome analysis of fungal phytopathogen Ascochyta rabiei provides insight into the necrotrophic effector repertoire.</title>
        <authorList>
            <person name="Verma S."/>
            <person name="Gazara R.K."/>
            <person name="Nizam S."/>
            <person name="Parween S."/>
            <person name="Chattopadhyay D."/>
            <person name="Verma P.K."/>
        </authorList>
    </citation>
    <scope>NUCLEOTIDE SEQUENCE [LARGE SCALE GENOMIC DNA]</scope>
    <source>
        <strain evidence="1 2">ArDII</strain>
    </source>
</reference>
<proteinExistence type="predicted"/>
<organism evidence="1 2">
    <name type="scientific">Didymella rabiei</name>
    <name type="common">Chickpea ascochyta blight fungus</name>
    <name type="synonym">Mycosphaerella rabiei</name>
    <dbReference type="NCBI Taxonomy" id="5454"/>
    <lineage>
        <taxon>Eukaryota</taxon>
        <taxon>Fungi</taxon>
        <taxon>Dikarya</taxon>
        <taxon>Ascomycota</taxon>
        <taxon>Pezizomycotina</taxon>
        <taxon>Dothideomycetes</taxon>
        <taxon>Pleosporomycetidae</taxon>
        <taxon>Pleosporales</taxon>
        <taxon>Pleosporineae</taxon>
        <taxon>Didymellaceae</taxon>
        <taxon>Ascochyta</taxon>
    </lineage>
</organism>
<gene>
    <name evidence="1" type="ORF">ST47_g5934</name>
</gene>
<accession>A0A163D624</accession>
<evidence type="ECO:0000313" key="1">
    <source>
        <dbReference type="EMBL" id="KZM22937.1"/>
    </source>
</evidence>
<comment type="caution">
    <text evidence="1">The sequence shown here is derived from an EMBL/GenBank/DDBJ whole genome shotgun (WGS) entry which is preliminary data.</text>
</comment>
<dbReference type="Proteomes" id="UP000076837">
    <property type="component" value="Unassembled WGS sequence"/>
</dbReference>
<dbReference type="OrthoDB" id="3795156at2759"/>
<protein>
    <submittedName>
        <fullName evidence="1">Uncharacterized protein</fullName>
    </submittedName>
</protein>
<dbReference type="AlphaFoldDB" id="A0A163D624"/>
<name>A0A163D624_DIDRA</name>
<sequence>MTHLTPILSRKHLLPVDEVEPNMCDTRSKKRQRTTSPRGIKSSDLHLYENAPPTPPISAEGTATMALKLIIPQEETGREQQRKANRHRADAERWKPKLQRPFPRMTEVKQAYPLKLMRHYPNTSGATETNFHKPRIDTSPRVSRLLEQFPMMVTTQPVRSKEAASLSSPFTPPDQAKPLSCRREELIEACRMHAGLQTNRHITETEHAQRLAWQAFSQTEQDRIDRGREAMMQSGLPTDDLCREVYGQWNTLPEWKKFRTGHFAKEHGAGS</sequence>
<keyword evidence="2" id="KW-1185">Reference proteome</keyword>
<dbReference type="EMBL" id="JYNV01000204">
    <property type="protein sequence ID" value="KZM22937.1"/>
    <property type="molecule type" value="Genomic_DNA"/>
</dbReference>